<organism evidence="4 5">
    <name type="scientific">Microcella humidisoli</name>
    <dbReference type="NCBI Taxonomy" id="2963406"/>
    <lineage>
        <taxon>Bacteria</taxon>
        <taxon>Bacillati</taxon>
        <taxon>Actinomycetota</taxon>
        <taxon>Actinomycetes</taxon>
        <taxon>Micrococcales</taxon>
        <taxon>Microbacteriaceae</taxon>
        <taxon>Microcella</taxon>
    </lineage>
</organism>
<dbReference type="CDD" id="cd04301">
    <property type="entry name" value="NAT_SF"/>
    <property type="match status" value="1"/>
</dbReference>
<keyword evidence="1" id="KW-0808">Transferase</keyword>
<evidence type="ECO:0000256" key="2">
    <source>
        <dbReference type="ARBA" id="ARBA00023315"/>
    </source>
</evidence>
<dbReference type="PROSITE" id="PS51186">
    <property type="entry name" value="GNAT"/>
    <property type="match status" value="1"/>
</dbReference>
<protein>
    <submittedName>
        <fullName evidence="4">GNAT family N-acetyltransferase</fullName>
    </submittedName>
</protein>
<dbReference type="Proteomes" id="UP001060039">
    <property type="component" value="Chromosome"/>
</dbReference>
<dbReference type="InterPro" id="IPR016181">
    <property type="entry name" value="Acyl_CoA_acyltransferase"/>
</dbReference>
<feature type="domain" description="N-acetyltransferase" evidence="3">
    <location>
        <begin position="1"/>
        <end position="141"/>
    </location>
</feature>
<accession>A0ABY5FW60</accession>
<evidence type="ECO:0000256" key="1">
    <source>
        <dbReference type="ARBA" id="ARBA00022679"/>
    </source>
</evidence>
<reference evidence="4" key="1">
    <citation type="submission" date="2022-07" db="EMBL/GenBank/DDBJ databases">
        <title>Taxonomic analysis of Microcella humidisoli nov. sp., isolated from riverside soil.</title>
        <authorList>
            <person name="Molina K.M."/>
            <person name="Kim S.B."/>
        </authorList>
    </citation>
    <scope>NUCLEOTIDE SEQUENCE</scope>
    <source>
        <strain evidence="4">MMS21-STM10</strain>
    </source>
</reference>
<dbReference type="Pfam" id="PF00583">
    <property type="entry name" value="Acetyltransf_1"/>
    <property type="match status" value="1"/>
</dbReference>
<proteinExistence type="predicted"/>
<evidence type="ECO:0000313" key="4">
    <source>
        <dbReference type="EMBL" id="UTT62528.1"/>
    </source>
</evidence>
<keyword evidence="5" id="KW-1185">Reference proteome</keyword>
<keyword evidence="2" id="KW-0012">Acyltransferase</keyword>
<evidence type="ECO:0000313" key="5">
    <source>
        <dbReference type="Proteomes" id="UP001060039"/>
    </source>
</evidence>
<sequence>MLEVVSWIASAKVLYSFSGARLQWPLTSIQLENLTHTEGLSPFVVVGSADRLVGHFDLRVDERVAWLGRVAVKPEFQGRGLAIEVVNAALVQAQELGADAVRLRVIATNEPAIRTYLRAGFATGLPDPERPSVLLMERSLLR</sequence>
<evidence type="ECO:0000259" key="3">
    <source>
        <dbReference type="PROSITE" id="PS51186"/>
    </source>
</evidence>
<name>A0ABY5FW60_9MICO</name>
<dbReference type="EMBL" id="CP101497">
    <property type="protein sequence ID" value="UTT62528.1"/>
    <property type="molecule type" value="Genomic_DNA"/>
</dbReference>
<dbReference type="InterPro" id="IPR050832">
    <property type="entry name" value="Bact_Acetyltransf"/>
</dbReference>
<gene>
    <name evidence="4" type="ORF">NNL39_12900</name>
</gene>
<dbReference type="Gene3D" id="3.40.630.30">
    <property type="match status" value="1"/>
</dbReference>
<dbReference type="InterPro" id="IPR000182">
    <property type="entry name" value="GNAT_dom"/>
</dbReference>
<dbReference type="SUPFAM" id="SSF55729">
    <property type="entry name" value="Acyl-CoA N-acyltransferases (Nat)"/>
    <property type="match status" value="1"/>
</dbReference>
<dbReference type="PANTHER" id="PTHR43877">
    <property type="entry name" value="AMINOALKYLPHOSPHONATE N-ACETYLTRANSFERASE-RELATED-RELATED"/>
    <property type="match status" value="1"/>
</dbReference>
<dbReference type="PANTHER" id="PTHR43877:SF2">
    <property type="entry name" value="AMINOALKYLPHOSPHONATE N-ACETYLTRANSFERASE-RELATED"/>
    <property type="match status" value="1"/>
</dbReference>